<feature type="region of interest" description="Disordered" evidence="1">
    <location>
        <begin position="78"/>
        <end position="131"/>
    </location>
</feature>
<feature type="compositionally biased region" description="Low complexity" evidence="1">
    <location>
        <begin position="108"/>
        <end position="129"/>
    </location>
</feature>
<protein>
    <submittedName>
        <fullName evidence="2">Uncharacterized protein</fullName>
    </submittedName>
</protein>
<dbReference type="Proteomes" id="UP001601976">
    <property type="component" value="Unassembled WGS sequence"/>
</dbReference>
<dbReference type="EMBL" id="JBIAPK010000014">
    <property type="protein sequence ID" value="MFF3343289.1"/>
    <property type="molecule type" value="Genomic_DNA"/>
</dbReference>
<evidence type="ECO:0000313" key="3">
    <source>
        <dbReference type="Proteomes" id="UP001601976"/>
    </source>
</evidence>
<proteinExistence type="predicted"/>
<evidence type="ECO:0000256" key="1">
    <source>
        <dbReference type="SAM" id="MobiDB-lite"/>
    </source>
</evidence>
<gene>
    <name evidence="2" type="ORF">ACFYWW_32115</name>
</gene>
<evidence type="ECO:0000313" key="2">
    <source>
        <dbReference type="EMBL" id="MFF3343289.1"/>
    </source>
</evidence>
<accession>A0ABW6RNY7</accession>
<keyword evidence="3" id="KW-1185">Reference proteome</keyword>
<organism evidence="2 3">
    <name type="scientific">Streptomyces flavidovirens</name>
    <dbReference type="NCBI Taxonomy" id="67298"/>
    <lineage>
        <taxon>Bacteria</taxon>
        <taxon>Bacillati</taxon>
        <taxon>Actinomycetota</taxon>
        <taxon>Actinomycetes</taxon>
        <taxon>Kitasatosporales</taxon>
        <taxon>Streptomycetaceae</taxon>
        <taxon>Streptomyces</taxon>
    </lineage>
</organism>
<sequence length="260" mass="27592">MDDELRRRLRDAAAAHRPDRERMLARVERGMAGHAPQKTWAACHPVAPWLRIVGATAAVAGVFAVGGYGVAAAVRGGEPNPQTVAATPTPTDESAPEQPTATPEPDRPSTLSTVSASPAPSTPPAGDTTHTVPAAELLGADGSIDPRSSAYWGQSNITVKVKKPLTELTVELYVADKDSPKDTGNWRSLPADDFEVSVRASRGACLYRWTLKDGRTVPAGEHVFAGQYNHTRGQRDAGNDSYTVLAGTGSEQARWKGDFA</sequence>
<comment type="caution">
    <text evidence="2">The sequence shown here is derived from an EMBL/GenBank/DDBJ whole genome shotgun (WGS) entry which is preliminary data.</text>
</comment>
<feature type="compositionally biased region" description="Polar residues" evidence="1">
    <location>
        <begin position="80"/>
        <end position="101"/>
    </location>
</feature>
<reference evidence="2 3" key="1">
    <citation type="submission" date="2024-10" db="EMBL/GenBank/DDBJ databases">
        <title>The Natural Products Discovery Center: Release of the First 8490 Sequenced Strains for Exploring Actinobacteria Biosynthetic Diversity.</title>
        <authorList>
            <person name="Kalkreuter E."/>
            <person name="Kautsar S.A."/>
            <person name="Yang D."/>
            <person name="Bader C.D."/>
            <person name="Teijaro C.N."/>
            <person name="Fluegel L."/>
            <person name="Davis C.M."/>
            <person name="Simpson J.R."/>
            <person name="Lauterbach L."/>
            <person name="Steele A.D."/>
            <person name="Gui C."/>
            <person name="Meng S."/>
            <person name="Li G."/>
            <person name="Viehrig K."/>
            <person name="Ye F."/>
            <person name="Su P."/>
            <person name="Kiefer A.F."/>
            <person name="Nichols A."/>
            <person name="Cepeda A.J."/>
            <person name="Yan W."/>
            <person name="Fan B."/>
            <person name="Jiang Y."/>
            <person name="Adhikari A."/>
            <person name="Zheng C.-J."/>
            <person name="Schuster L."/>
            <person name="Cowan T.M."/>
            <person name="Smanski M.J."/>
            <person name="Chevrette M.G."/>
            <person name="De Carvalho L.P.S."/>
            <person name="Shen B."/>
        </authorList>
    </citation>
    <scope>NUCLEOTIDE SEQUENCE [LARGE SCALE GENOMIC DNA]</scope>
    <source>
        <strain evidence="2 3">NPDC003029</strain>
    </source>
</reference>
<dbReference type="RefSeq" id="WP_387898943.1">
    <property type="nucleotide sequence ID" value="NZ_JBIAPK010000014.1"/>
</dbReference>
<name>A0ABW6RNY7_9ACTN</name>